<proteinExistence type="predicted"/>
<feature type="non-terminal residue" evidence="2">
    <location>
        <position position="144"/>
    </location>
</feature>
<sequence>MTNYTKSMMEALAEVRDLQEDNMDLMKKAVSGAMQTLKMKDGKLKMDKVTASAIMQIFDKLNPANQKKMEQMINDGKKSGIIKLSDFAMSKVTGFKSEETELDEAPKYELYHKDFSTAMQYAYKMAKKLHGITVKPSEIDDKVA</sequence>
<gene>
    <name evidence="2" type="ORF">METZ01_LOCUS364805</name>
</gene>
<protein>
    <submittedName>
        <fullName evidence="2">Uncharacterized protein</fullName>
    </submittedName>
</protein>
<reference evidence="2" key="1">
    <citation type="submission" date="2018-05" db="EMBL/GenBank/DDBJ databases">
        <authorList>
            <person name="Lanie J.A."/>
            <person name="Ng W.-L."/>
            <person name="Kazmierczak K.M."/>
            <person name="Andrzejewski T.M."/>
            <person name="Davidsen T.M."/>
            <person name="Wayne K.J."/>
            <person name="Tettelin H."/>
            <person name="Glass J.I."/>
            <person name="Rusch D."/>
            <person name="Podicherti R."/>
            <person name="Tsui H.-C.T."/>
            <person name="Winkler M.E."/>
        </authorList>
    </citation>
    <scope>NUCLEOTIDE SEQUENCE</scope>
</reference>
<dbReference type="EMBL" id="UINC01130714">
    <property type="protein sequence ID" value="SVD11951.1"/>
    <property type="molecule type" value="Genomic_DNA"/>
</dbReference>
<keyword evidence="1" id="KW-0175">Coiled coil</keyword>
<accession>A0A382SSU2</accession>
<name>A0A382SSU2_9ZZZZ</name>
<organism evidence="2">
    <name type="scientific">marine metagenome</name>
    <dbReference type="NCBI Taxonomy" id="408172"/>
    <lineage>
        <taxon>unclassified sequences</taxon>
        <taxon>metagenomes</taxon>
        <taxon>ecological metagenomes</taxon>
    </lineage>
</organism>
<evidence type="ECO:0000313" key="2">
    <source>
        <dbReference type="EMBL" id="SVD11951.1"/>
    </source>
</evidence>
<dbReference type="AlphaFoldDB" id="A0A382SSU2"/>
<evidence type="ECO:0000256" key="1">
    <source>
        <dbReference type="SAM" id="Coils"/>
    </source>
</evidence>
<feature type="coiled-coil region" evidence="1">
    <location>
        <begin position="1"/>
        <end position="28"/>
    </location>
</feature>